<name>A0ABU6GGX9_9BACL</name>
<reference evidence="1 2" key="1">
    <citation type="submission" date="2023-03" db="EMBL/GenBank/DDBJ databases">
        <title>Bacillus Genome Sequencing.</title>
        <authorList>
            <person name="Dunlap C."/>
        </authorList>
    </citation>
    <scope>NUCLEOTIDE SEQUENCE [LARGE SCALE GENOMIC DNA]</scope>
    <source>
        <strain evidence="1 2">BD-525</strain>
    </source>
</reference>
<evidence type="ECO:0000313" key="2">
    <source>
        <dbReference type="Proteomes" id="UP001344632"/>
    </source>
</evidence>
<dbReference type="RefSeq" id="WP_326085061.1">
    <property type="nucleotide sequence ID" value="NZ_JARLKZ010000002.1"/>
</dbReference>
<proteinExistence type="predicted"/>
<protein>
    <submittedName>
        <fullName evidence="1">Uncharacterized protein</fullName>
    </submittedName>
</protein>
<evidence type="ECO:0000313" key="1">
    <source>
        <dbReference type="EMBL" id="MEC0238463.1"/>
    </source>
</evidence>
<organism evidence="1 2">
    <name type="scientific">Paenibacillus dokdonensis</name>
    <dbReference type="NCBI Taxonomy" id="2567944"/>
    <lineage>
        <taxon>Bacteria</taxon>
        <taxon>Bacillati</taxon>
        <taxon>Bacillota</taxon>
        <taxon>Bacilli</taxon>
        <taxon>Bacillales</taxon>
        <taxon>Paenibacillaceae</taxon>
        <taxon>Paenibacillus</taxon>
    </lineage>
</organism>
<comment type="caution">
    <text evidence="1">The sequence shown here is derived from an EMBL/GenBank/DDBJ whole genome shotgun (WGS) entry which is preliminary data.</text>
</comment>
<dbReference type="Proteomes" id="UP001344632">
    <property type="component" value="Unassembled WGS sequence"/>
</dbReference>
<accession>A0ABU6GGX9</accession>
<keyword evidence="2" id="KW-1185">Reference proteome</keyword>
<dbReference type="EMBL" id="JARLKZ010000002">
    <property type="protein sequence ID" value="MEC0238463.1"/>
    <property type="molecule type" value="Genomic_DNA"/>
</dbReference>
<sequence length="80" mass="9898">MDWNEFLEYSISFTYGDLFPTMRYSDNKPYRKQVYTKQEIISVIEEFGFPQDWNRLGDKGLERYIEVQIWNEEIIKRYIL</sequence>
<gene>
    <name evidence="1" type="ORF">P4H66_01070</name>
</gene>